<proteinExistence type="predicted"/>
<accession>A0A0F9FUR8</accession>
<dbReference type="AlphaFoldDB" id="A0A0F9FUR8"/>
<dbReference type="EMBL" id="LAZR01022386">
    <property type="protein sequence ID" value="KKL82036.1"/>
    <property type="molecule type" value="Genomic_DNA"/>
</dbReference>
<name>A0A0F9FUR8_9ZZZZ</name>
<evidence type="ECO:0000313" key="1">
    <source>
        <dbReference type="EMBL" id="KKL82036.1"/>
    </source>
</evidence>
<sequence length="207" mass="21904">MGFGVKQADVAAILADTGTTLPAILATILAKTDNLPADPADQSDLETILARKYPFMDFWAHPAADKITVDSTPQDIAFPSIVVAGLPSGLTLVRVVFVLVIANLKDTSAADNYINAASKSIRIMLTGGAWGTNDIIALTLDNQALYTKASAERGGPVLYGPDIKATVTGNGTWDVQSDEDARSDAIVALGDDLELFDVSVGLRFFYQ</sequence>
<organism evidence="1">
    <name type="scientific">marine sediment metagenome</name>
    <dbReference type="NCBI Taxonomy" id="412755"/>
    <lineage>
        <taxon>unclassified sequences</taxon>
        <taxon>metagenomes</taxon>
        <taxon>ecological metagenomes</taxon>
    </lineage>
</organism>
<comment type="caution">
    <text evidence="1">The sequence shown here is derived from an EMBL/GenBank/DDBJ whole genome shotgun (WGS) entry which is preliminary data.</text>
</comment>
<gene>
    <name evidence="1" type="ORF">LCGC14_1988770</name>
</gene>
<protein>
    <submittedName>
        <fullName evidence="1">Uncharacterized protein</fullName>
    </submittedName>
</protein>
<reference evidence="1" key="1">
    <citation type="journal article" date="2015" name="Nature">
        <title>Complex archaea that bridge the gap between prokaryotes and eukaryotes.</title>
        <authorList>
            <person name="Spang A."/>
            <person name="Saw J.H."/>
            <person name="Jorgensen S.L."/>
            <person name="Zaremba-Niedzwiedzka K."/>
            <person name="Martijn J."/>
            <person name="Lind A.E."/>
            <person name="van Eijk R."/>
            <person name="Schleper C."/>
            <person name="Guy L."/>
            <person name="Ettema T.J."/>
        </authorList>
    </citation>
    <scope>NUCLEOTIDE SEQUENCE</scope>
</reference>